<comment type="caution">
    <text evidence="15">The sequence shown here is derived from an EMBL/GenBank/DDBJ whole genome shotgun (WGS) entry which is preliminary data.</text>
</comment>
<dbReference type="InterPro" id="IPR015947">
    <property type="entry name" value="PUA-like_sf"/>
</dbReference>
<evidence type="ECO:0000256" key="8">
    <source>
        <dbReference type="ARBA" id="ARBA00023016"/>
    </source>
</evidence>
<dbReference type="SMART" id="SM00382">
    <property type="entry name" value="AAA"/>
    <property type="match status" value="1"/>
</dbReference>
<reference evidence="15 16" key="1">
    <citation type="submission" date="2023-11" db="EMBL/GenBank/DDBJ databases">
        <title>A Novel Polar Bacteriovorax (B. antarcticus) Isolated from the Biocrust in Antarctica.</title>
        <authorList>
            <person name="Mun W."/>
            <person name="Choi S.Y."/>
            <person name="Mitchell R.J."/>
        </authorList>
    </citation>
    <scope>NUCLEOTIDE SEQUENCE [LARGE SCALE GENOMIC DNA]</scope>
    <source>
        <strain evidence="15 16">PP10</strain>
    </source>
</reference>
<dbReference type="InterPro" id="IPR027065">
    <property type="entry name" value="Lon_Prtase"/>
</dbReference>
<dbReference type="InterPro" id="IPR008269">
    <property type="entry name" value="Lon_proteolytic"/>
</dbReference>
<evidence type="ECO:0000256" key="2">
    <source>
        <dbReference type="ARBA" id="ARBA00022490"/>
    </source>
</evidence>
<comment type="subunit">
    <text evidence="9 10">Homohexamer. Organized in a ring with a central cavity.</text>
</comment>
<dbReference type="SUPFAM" id="SSF88697">
    <property type="entry name" value="PUA domain-like"/>
    <property type="match status" value="1"/>
</dbReference>
<comment type="subcellular location">
    <subcellularLocation>
        <location evidence="1 9 10">Cytoplasm</location>
    </subcellularLocation>
</comment>
<evidence type="ECO:0000256" key="10">
    <source>
        <dbReference type="PIRNR" id="PIRNR001174"/>
    </source>
</evidence>
<proteinExistence type="evidence at transcript level"/>
<dbReference type="SMART" id="SM00464">
    <property type="entry name" value="LON"/>
    <property type="match status" value="1"/>
</dbReference>
<feature type="active site" evidence="9 11">
    <location>
        <position position="689"/>
    </location>
</feature>
<dbReference type="PROSITE" id="PS01046">
    <property type="entry name" value="LON_SER"/>
    <property type="match status" value="1"/>
</dbReference>
<dbReference type="InterPro" id="IPR003959">
    <property type="entry name" value="ATPase_AAA_core"/>
</dbReference>
<dbReference type="InterPro" id="IPR054594">
    <property type="entry name" value="Lon_lid"/>
</dbReference>
<name>A0ABU5VQS3_9BACT</name>
<dbReference type="InterPro" id="IPR046336">
    <property type="entry name" value="Lon_prtase_N_sf"/>
</dbReference>
<comment type="induction">
    <text evidence="9">By heat shock.</text>
</comment>
<gene>
    <name evidence="9 15" type="primary">lon</name>
    <name evidence="15" type="ORF">SHI21_04205</name>
</gene>
<feature type="binding site" evidence="9">
    <location>
        <begin position="366"/>
        <end position="373"/>
    </location>
    <ligand>
        <name>ATP</name>
        <dbReference type="ChEBI" id="CHEBI:30616"/>
    </ligand>
</feature>
<evidence type="ECO:0000256" key="5">
    <source>
        <dbReference type="ARBA" id="ARBA00022801"/>
    </source>
</evidence>
<keyword evidence="7 9" id="KW-0067">ATP-binding</keyword>
<dbReference type="InterPro" id="IPR003593">
    <property type="entry name" value="AAA+_ATPase"/>
</dbReference>
<dbReference type="Gene3D" id="1.20.5.5270">
    <property type="match status" value="1"/>
</dbReference>
<accession>A0ABU5VQS3</accession>
<dbReference type="Proteomes" id="UP001302274">
    <property type="component" value="Unassembled WGS sequence"/>
</dbReference>
<dbReference type="SUPFAM" id="SSF54211">
    <property type="entry name" value="Ribosomal protein S5 domain 2-like"/>
    <property type="match status" value="1"/>
</dbReference>
<evidence type="ECO:0000313" key="15">
    <source>
        <dbReference type="EMBL" id="MEA9355386.1"/>
    </source>
</evidence>
<dbReference type="InterPro" id="IPR014721">
    <property type="entry name" value="Ribsml_uS5_D2-typ_fold_subgr"/>
</dbReference>
<dbReference type="InterPro" id="IPR020568">
    <property type="entry name" value="Ribosomal_Su5_D2-typ_SF"/>
</dbReference>
<evidence type="ECO:0000256" key="4">
    <source>
        <dbReference type="ARBA" id="ARBA00022741"/>
    </source>
</evidence>
<dbReference type="RefSeq" id="WP_323574894.1">
    <property type="nucleotide sequence ID" value="NZ_JAYGJQ010000001.1"/>
</dbReference>
<dbReference type="InterPro" id="IPR004815">
    <property type="entry name" value="Lon_bac/euk-typ"/>
</dbReference>
<evidence type="ECO:0000256" key="3">
    <source>
        <dbReference type="ARBA" id="ARBA00022670"/>
    </source>
</evidence>
<dbReference type="Gene3D" id="2.30.130.40">
    <property type="entry name" value="LON domain-like"/>
    <property type="match status" value="1"/>
</dbReference>
<comment type="similarity">
    <text evidence="9 10 11 12">Belongs to the peptidase S16 family.</text>
</comment>
<evidence type="ECO:0000256" key="6">
    <source>
        <dbReference type="ARBA" id="ARBA00022825"/>
    </source>
</evidence>
<dbReference type="PIRSF" id="PIRSF001174">
    <property type="entry name" value="Lon_proteas"/>
    <property type="match status" value="1"/>
</dbReference>
<keyword evidence="2 9" id="KW-0963">Cytoplasm</keyword>
<evidence type="ECO:0000256" key="1">
    <source>
        <dbReference type="ARBA" id="ARBA00004496"/>
    </source>
</evidence>
<protein>
    <recommendedName>
        <fullName evidence="9 10">Lon protease</fullName>
        <ecNumber evidence="9 10">3.4.21.53</ecNumber>
    </recommendedName>
    <alternativeName>
        <fullName evidence="9">ATP-dependent protease La</fullName>
    </alternativeName>
</protein>
<dbReference type="EC" id="3.4.21.53" evidence="9 10"/>
<dbReference type="PROSITE" id="PS51786">
    <property type="entry name" value="LON_PROTEOLYTIC"/>
    <property type="match status" value="1"/>
</dbReference>
<evidence type="ECO:0000259" key="13">
    <source>
        <dbReference type="PROSITE" id="PS51786"/>
    </source>
</evidence>
<dbReference type="Gene3D" id="3.30.230.10">
    <property type="match status" value="1"/>
</dbReference>
<dbReference type="HAMAP" id="MF_01973">
    <property type="entry name" value="lon_bact"/>
    <property type="match status" value="1"/>
</dbReference>
<dbReference type="EMBL" id="JAYGJQ010000001">
    <property type="protein sequence ID" value="MEA9355386.1"/>
    <property type="molecule type" value="Genomic_DNA"/>
</dbReference>
<dbReference type="Gene3D" id="1.20.58.1480">
    <property type="match status" value="1"/>
</dbReference>
<dbReference type="Pfam" id="PF02190">
    <property type="entry name" value="LON_substr_bdg"/>
    <property type="match status" value="1"/>
</dbReference>
<dbReference type="InterPro" id="IPR027543">
    <property type="entry name" value="Lon_bac"/>
</dbReference>
<comment type="catalytic activity">
    <reaction evidence="9 10 11">
        <text>Hydrolysis of proteins in presence of ATP.</text>
        <dbReference type="EC" id="3.4.21.53"/>
    </reaction>
</comment>
<feature type="domain" description="Lon proteolytic" evidence="13">
    <location>
        <begin position="603"/>
        <end position="783"/>
    </location>
</feature>
<dbReference type="Pfam" id="PF22667">
    <property type="entry name" value="Lon_lid"/>
    <property type="match status" value="1"/>
</dbReference>
<evidence type="ECO:0000256" key="9">
    <source>
        <dbReference type="HAMAP-Rule" id="MF_01973"/>
    </source>
</evidence>
<keyword evidence="6 9" id="KW-0720">Serine protease</keyword>
<dbReference type="InterPro" id="IPR003111">
    <property type="entry name" value="Lon_prtase_N"/>
</dbReference>
<keyword evidence="8 9" id="KW-0346">Stress response</keyword>
<organism evidence="15 16">
    <name type="scientific">Bacteriovorax antarcticus</name>
    <dbReference type="NCBI Taxonomy" id="3088717"/>
    <lineage>
        <taxon>Bacteria</taxon>
        <taxon>Pseudomonadati</taxon>
        <taxon>Bdellovibrionota</taxon>
        <taxon>Bacteriovoracia</taxon>
        <taxon>Bacteriovoracales</taxon>
        <taxon>Bacteriovoracaceae</taxon>
        <taxon>Bacteriovorax</taxon>
    </lineage>
</organism>
<dbReference type="Gene3D" id="3.40.50.300">
    <property type="entry name" value="P-loop containing nucleotide triphosphate hydrolases"/>
    <property type="match status" value="1"/>
</dbReference>
<keyword evidence="5 9" id="KW-0378">Hydrolase</keyword>
<dbReference type="Gene3D" id="1.10.8.60">
    <property type="match status" value="1"/>
</dbReference>
<dbReference type="PRINTS" id="PR00830">
    <property type="entry name" value="ENDOLAPTASE"/>
</dbReference>
<keyword evidence="16" id="KW-1185">Reference proteome</keyword>
<feature type="domain" description="Lon N-terminal" evidence="14">
    <location>
        <begin position="13"/>
        <end position="211"/>
    </location>
</feature>
<dbReference type="PANTHER" id="PTHR10046">
    <property type="entry name" value="ATP DEPENDENT LON PROTEASE FAMILY MEMBER"/>
    <property type="match status" value="1"/>
</dbReference>
<dbReference type="GO" id="GO:0004252">
    <property type="term" value="F:serine-type endopeptidase activity"/>
    <property type="evidence" value="ECO:0007669"/>
    <property type="project" value="UniProtKB-EC"/>
</dbReference>
<sequence>MKTTHTITSEQFLPTLVLKNTVLFPDVALPVLVSKPVGLNALHRAIDNDKERRFVALSLKEGAEIDNIKSSDFYTVGTLCIVERIEKNEKGESIAYVRSVERFQAKSIQFESAFNSWAAQGEIVPDIIDLDGPTEKALLTSLKEVSREILASINATETFKRTLEEFKDAGLFTNVVAQHLPLIISKKQEILELASIKNRSLKVLELLVEQREMIKVNNEMGLKISEKTSKAYRESILREQLRTIKEELGEINSDTNEAGEKKSLKDRIMDAHLPKEIEKVALEQANRYETMGQQNAESHVIKNYVELILSLPWNEESKTELDLDLAQKVLDEEHFGLEKIKKHIVQHLAVMKLSPNKKGSILLFVGPPGVGKTSLGQSIAKALGRKFVRASLGGVRDDSDVRGHRRTYVGAMPGRIIEGIKRAKENNPVFMLDEIDKLGRGYGGDPAAALLEVLDPEQNSTFTDQYLDLPFDLSKVFFVATANSLDTIPHPLLDRMEIIQLSGYTSDEKLHIAKNHLLPKQLKEHGLTTDRVEVNDAVLKSVIADYTREAGVRDLQRKIAKLLRSVSEKVVKNADQAKIVIDNIIVEDVLGIEKNTYELAQATATPGVVTGLAWTPVGGDILFIESAMMPGTGKIQLTGKLGEVMSESAHIGLSLVRSKLSKLVPGFDFSKTDFHVHVPSGSIPKDGPSAGITIFTALCSLVLGKVVDPKLAMTGEITLRGAVMPVGGVKEKLIAAHRAGIKKIIMSKRNEKDLKEVPAVVKNEMEFFFVENINELMMAVFGKMSPPHFYESLLGPPYVEDFGMKNENGF</sequence>
<keyword evidence="3 9" id="KW-0645">Protease</keyword>
<dbReference type="CDD" id="cd19500">
    <property type="entry name" value="RecA-like_Lon"/>
    <property type="match status" value="1"/>
</dbReference>
<dbReference type="NCBIfam" id="TIGR00763">
    <property type="entry name" value="lon"/>
    <property type="match status" value="1"/>
</dbReference>
<dbReference type="InterPro" id="IPR027417">
    <property type="entry name" value="P-loop_NTPase"/>
</dbReference>
<evidence type="ECO:0000259" key="14">
    <source>
        <dbReference type="PROSITE" id="PS51787"/>
    </source>
</evidence>
<comment type="function">
    <text evidence="9">ATP-dependent serine protease that mediates the selective degradation of mutant and abnormal proteins as well as certain short-lived regulatory proteins. Required for cellular homeostasis and for survival from DNA damage and developmental changes induced by stress. Degrades polypeptides processively to yield small peptide fragments that are 5 to 10 amino acids long. Binds to DNA in a double-stranded, site-specific manner.</text>
</comment>
<dbReference type="InterPro" id="IPR008268">
    <property type="entry name" value="Peptidase_S16_AS"/>
</dbReference>
<evidence type="ECO:0000313" key="16">
    <source>
        <dbReference type="Proteomes" id="UP001302274"/>
    </source>
</evidence>
<feature type="active site" evidence="9 11">
    <location>
        <position position="732"/>
    </location>
</feature>
<evidence type="ECO:0000256" key="7">
    <source>
        <dbReference type="ARBA" id="ARBA00022840"/>
    </source>
</evidence>
<dbReference type="PROSITE" id="PS51787">
    <property type="entry name" value="LON_N"/>
    <property type="match status" value="1"/>
</dbReference>
<dbReference type="Pfam" id="PF05362">
    <property type="entry name" value="Lon_C"/>
    <property type="match status" value="1"/>
</dbReference>
<evidence type="ECO:0000256" key="11">
    <source>
        <dbReference type="PROSITE-ProRule" id="PRU01122"/>
    </source>
</evidence>
<keyword evidence="4 9" id="KW-0547">Nucleotide-binding</keyword>
<dbReference type="SUPFAM" id="SSF52540">
    <property type="entry name" value="P-loop containing nucleoside triphosphate hydrolases"/>
    <property type="match status" value="1"/>
</dbReference>
<dbReference type="Pfam" id="PF00004">
    <property type="entry name" value="AAA"/>
    <property type="match status" value="1"/>
</dbReference>
<evidence type="ECO:0000256" key="12">
    <source>
        <dbReference type="RuleBase" id="RU000591"/>
    </source>
</evidence>